<dbReference type="Proteomes" id="UP001590950">
    <property type="component" value="Unassembled WGS sequence"/>
</dbReference>
<proteinExistence type="predicted"/>
<sequence length="120" mass="13679">MVTTRLVTRNLLEYAIPTVLQAKTFPDKLSLRTYGMVGYHKLLLRTLYTASTKAEKEPLVIAGVVNTKRTESHYVSFDAVRTQPYNLGILPAFQVSRQDIPHFQTTSSPRLDIRLFKPLN</sequence>
<organism evidence="1 2">
    <name type="scientific">Stereocaulon virgatum</name>
    <dbReference type="NCBI Taxonomy" id="373712"/>
    <lineage>
        <taxon>Eukaryota</taxon>
        <taxon>Fungi</taxon>
        <taxon>Dikarya</taxon>
        <taxon>Ascomycota</taxon>
        <taxon>Pezizomycotina</taxon>
        <taxon>Lecanoromycetes</taxon>
        <taxon>OSLEUM clade</taxon>
        <taxon>Lecanoromycetidae</taxon>
        <taxon>Lecanorales</taxon>
        <taxon>Lecanorineae</taxon>
        <taxon>Stereocaulaceae</taxon>
        <taxon>Stereocaulon</taxon>
    </lineage>
</organism>
<keyword evidence="2" id="KW-1185">Reference proteome</keyword>
<evidence type="ECO:0000313" key="1">
    <source>
        <dbReference type="EMBL" id="KAL2037440.1"/>
    </source>
</evidence>
<dbReference type="EMBL" id="JBEFKJ010000041">
    <property type="protein sequence ID" value="KAL2037440.1"/>
    <property type="molecule type" value="Genomic_DNA"/>
</dbReference>
<comment type="caution">
    <text evidence="1">The sequence shown here is derived from an EMBL/GenBank/DDBJ whole genome shotgun (WGS) entry which is preliminary data.</text>
</comment>
<protein>
    <submittedName>
        <fullName evidence="1">Uncharacterized protein</fullName>
    </submittedName>
</protein>
<reference evidence="1 2" key="1">
    <citation type="submission" date="2024-09" db="EMBL/GenBank/DDBJ databases">
        <title>Rethinking Asexuality: The Enigmatic Case of Functional Sexual Genes in Lepraria (Stereocaulaceae).</title>
        <authorList>
            <person name="Doellman M."/>
            <person name="Sun Y."/>
            <person name="Barcenas-Pena A."/>
            <person name="Lumbsch H.T."/>
            <person name="Grewe F."/>
        </authorList>
    </citation>
    <scope>NUCLEOTIDE SEQUENCE [LARGE SCALE GENOMIC DNA]</scope>
    <source>
        <strain evidence="1 2">Mercado 3170</strain>
    </source>
</reference>
<evidence type="ECO:0000313" key="2">
    <source>
        <dbReference type="Proteomes" id="UP001590950"/>
    </source>
</evidence>
<gene>
    <name evidence="1" type="ORF">N7G274_009925</name>
</gene>
<accession>A0ABR3ZXF5</accession>
<name>A0ABR3ZXF5_9LECA</name>